<reference evidence="14" key="1">
    <citation type="submission" date="2012-12" db="EMBL/GenBank/DDBJ databases">
        <authorList>
            <person name="Hellsten U."/>
            <person name="Grimwood J."/>
            <person name="Chapman J.A."/>
            <person name="Shapiro H."/>
            <person name="Aerts A."/>
            <person name="Otillar R.P."/>
            <person name="Terry A.Y."/>
            <person name="Boore J.L."/>
            <person name="Simakov O."/>
            <person name="Marletaz F."/>
            <person name="Cho S.-J."/>
            <person name="Edsinger-Gonzales E."/>
            <person name="Havlak P."/>
            <person name="Kuo D.-H."/>
            <person name="Larsson T."/>
            <person name="Lv J."/>
            <person name="Arendt D."/>
            <person name="Savage R."/>
            <person name="Osoegawa K."/>
            <person name="de Jong P."/>
            <person name="Lindberg D.R."/>
            <person name="Seaver E.C."/>
            <person name="Weisblat D.A."/>
            <person name="Putnam N.H."/>
            <person name="Grigoriev I.V."/>
            <person name="Rokhsar D.S."/>
        </authorList>
    </citation>
    <scope>NUCLEOTIDE SEQUENCE</scope>
    <source>
        <strain evidence="14">I ESC-2004</strain>
    </source>
</reference>
<evidence type="ECO:0000256" key="10">
    <source>
        <dbReference type="SAM" id="MobiDB-lite"/>
    </source>
</evidence>
<dbReference type="PRINTS" id="PR00319">
    <property type="entry name" value="GPROTEINB"/>
</dbReference>
<dbReference type="InterPro" id="IPR019775">
    <property type="entry name" value="WD40_repeat_CS"/>
</dbReference>
<evidence type="ECO:0000256" key="7">
    <source>
        <dbReference type="ARBA" id="ARBA00023204"/>
    </source>
</evidence>
<dbReference type="InterPro" id="IPR015943">
    <property type="entry name" value="WD40/YVTN_repeat-like_dom_sf"/>
</dbReference>
<dbReference type="PROSITE" id="PS00678">
    <property type="entry name" value="WD_REPEATS_1"/>
    <property type="match status" value="1"/>
</dbReference>
<dbReference type="PROSITE" id="PS50294">
    <property type="entry name" value="WD_REPEATS_REGION"/>
    <property type="match status" value="2"/>
</dbReference>
<feature type="region of interest" description="Disordered" evidence="10">
    <location>
        <begin position="213"/>
        <end position="234"/>
    </location>
</feature>
<dbReference type="AlphaFoldDB" id="R7TRR5"/>
<dbReference type="PROSITE" id="PS50082">
    <property type="entry name" value="WD_REPEATS_2"/>
    <property type="match status" value="3"/>
</dbReference>
<dbReference type="GO" id="GO:0006335">
    <property type="term" value="P:DNA replication-dependent chromatin assembly"/>
    <property type="evidence" value="ECO:0007669"/>
    <property type="project" value="InterPro"/>
</dbReference>
<keyword evidence="6" id="KW-0156">Chromatin regulator</keyword>
<dbReference type="GO" id="GO:0005634">
    <property type="term" value="C:nucleus"/>
    <property type="evidence" value="ECO:0007669"/>
    <property type="project" value="UniProtKB-SubCell"/>
</dbReference>
<evidence type="ECO:0000256" key="9">
    <source>
        <dbReference type="PROSITE-ProRule" id="PRU00221"/>
    </source>
</evidence>
<keyword evidence="4" id="KW-0677">Repeat</keyword>
<dbReference type="GO" id="GO:0006281">
    <property type="term" value="P:DNA repair"/>
    <property type="evidence" value="ECO:0007669"/>
    <property type="project" value="UniProtKB-KW"/>
</dbReference>
<dbReference type="InterPro" id="IPR045145">
    <property type="entry name" value="PTHR15271"/>
</dbReference>
<gene>
    <name evidence="12" type="ORF">CAPTEDRAFT_226807</name>
</gene>
<comment type="subcellular location">
    <subcellularLocation>
        <location evidence="1">Nucleus</location>
    </subcellularLocation>
</comment>
<evidence type="ECO:0000256" key="6">
    <source>
        <dbReference type="ARBA" id="ARBA00022853"/>
    </source>
</evidence>
<dbReference type="InterPro" id="IPR001632">
    <property type="entry name" value="WD40_G-protein_beta-like"/>
</dbReference>
<reference evidence="13" key="3">
    <citation type="submission" date="2015-06" db="UniProtKB">
        <authorList>
            <consortium name="EnsemblMetazoa"/>
        </authorList>
    </citation>
    <scope>IDENTIFICATION</scope>
</reference>
<keyword evidence="14" id="KW-1185">Reference proteome</keyword>
<feature type="repeat" description="WD" evidence="9">
    <location>
        <begin position="61"/>
        <end position="93"/>
    </location>
</feature>
<feature type="repeat" description="WD" evidence="9">
    <location>
        <begin position="164"/>
        <end position="205"/>
    </location>
</feature>
<dbReference type="SMART" id="SM00320">
    <property type="entry name" value="WD40"/>
    <property type="match status" value="5"/>
</dbReference>
<evidence type="ECO:0000256" key="3">
    <source>
        <dbReference type="ARBA" id="ARBA00022574"/>
    </source>
</evidence>
<dbReference type="GO" id="GO:0033186">
    <property type="term" value="C:CAF-1 complex"/>
    <property type="evidence" value="ECO:0007669"/>
    <property type="project" value="TreeGrafter"/>
</dbReference>
<evidence type="ECO:0000259" key="11">
    <source>
        <dbReference type="Pfam" id="PF24105"/>
    </source>
</evidence>
<feature type="repeat" description="WD" evidence="9">
    <location>
        <begin position="122"/>
        <end position="163"/>
    </location>
</feature>
<evidence type="ECO:0000313" key="14">
    <source>
        <dbReference type="Proteomes" id="UP000014760"/>
    </source>
</evidence>
<feature type="region of interest" description="Disordered" evidence="10">
    <location>
        <begin position="505"/>
        <end position="579"/>
    </location>
</feature>
<name>R7TRR5_CAPTE</name>
<accession>R7TRR5</accession>
<dbReference type="InterPro" id="IPR001680">
    <property type="entry name" value="WD40_rpt"/>
</dbReference>
<dbReference type="SUPFAM" id="SSF50978">
    <property type="entry name" value="WD40 repeat-like"/>
    <property type="match status" value="1"/>
</dbReference>
<dbReference type="STRING" id="283909.R7TRR5"/>
<feature type="compositionally biased region" description="Polar residues" evidence="10">
    <location>
        <begin position="511"/>
        <end position="521"/>
    </location>
</feature>
<dbReference type="InterPro" id="IPR055410">
    <property type="entry name" value="Beta-prop_CAF1B_HIR1"/>
</dbReference>
<protein>
    <recommendedName>
        <fullName evidence="11">CAF1B/HIR1 beta-propeller domain-containing protein</fullName>
    </recommendedName>
</protein>
<organism evidence="12">
    <name type="scientific">Capitella teleta</name>
    <name type="common">Polychaete worm</name>
    <dbReference type="NCBI Taxonomy" id="283909"/>
    <lineage>
        <taxon>Eukaryota</taxon>
        <taxon>Metazoa</taxon>
        <taxon>Spiralia</taxon>
        <taxon>Lophotrochozoa</taxon>
        <taxon>Annelida</taxon>
        <taxon>Polychaeta</taxon>
        <taxon>Sedentaria</taxon>
        <taxon>Scolecida</taxon>
        <taxon>Capitellidae</taxon>
        <taxon>Capitella</taxon>
    </lineage>
</organism>
<dbReference type="InterPro" id="IPR036322">
    <property type="entry name" value="WD40_repeat_dom_sf"/>
</dbReference>
<evidence type="ECO:0000313" key="13">
    <source>
        <dbReference type="EnsemblMetazoa" id="CapteP226807"/>
    </source>
</evidence>
<proteinExistence type="inferred from homology"/>
<evidence type="ECO:0000313" key="12">
    <source>
        <dbReference type="EMBL" id="ELT96618.1"/>
    </source>
</evidence>
<dbReference type="GO" id="GO:0006334">
    <property type="term" value="P:nucleosome assembly"/>
    <property type="evidence" value="ECO:0007669"/>
    <property type="project" value="TreeGrafter"/>
</dbReference>
<keyword evidence="8" id="KW-0539">Nucleus</keyword>
<keyword evidence="3 9" id="KW-0853">WD repeat</keyword>
<feature type="compositionally biased region" description="Low complexity" evidence="10">
    <location>
        <begin position="221"/>
        <end position="231"/>
    </location>
</feature>
<dbReference type="FunCoup" id="R7TRR5">
    <property type="interactions" value="1621"/>
</dbReference>
<evidence type="ECO:0000256" key="4">
    <source>
        <dbReference type="ARBA" id="ARBA00022737"/>
    </source>
</evidence>
<feature type="domain" description="CAF1B/HIR1 beta-propeller" evidence="11">
    <location>
        <begin position="1"/>
        <end position="397"/>
    </location>
</feature>
<feature type="region of interest" description="Disordered" evidence="10">
    <location>
        <begin position="417"/>
        <end position="472"/>
    </location>
</feature>
<dbReference type="PANTHER" id="PTHR15271">
    <property type="entry name" value="CHROMATIN ASSEMBLY FACTOR 1 SUBUNIT B"/>
    <property type="match status" value="1"/>
</dbReference>
<dbReference type="EMBL" id="KB308778">
    <property type="protein sequence ID" value="ELT96618.1"/>
    <property type="molecule type" value="Genomic_DNA"/>
</dbReference>
<dbReference type="Proteomes" id="UP000014760">
    <property type="component" value="Unassembled WGS sequence"/>
</dbReference>
<dbReference type="OMA" id="CTTPEIS"/>
<feature type="compositionally biased region" description="Basic and acidic residues" evidence="10">
    <location>
        <begin position="417"/>
        <end position="433"/>
    </location>
</feature>
<reference evidence="12 14" key="2">
    <citation type="journal article" date="2013" name="Nature">
        <title>Insights into bilaterian evolution from three spiralian genomes.</title>
        <authorList>
            <person name="Simakov O."/>
            <person name="Marletaz F."/>
            <person name="Cho S.J."/>
            <person name="Edsinger-Gonzales E."/>
            <person name="Havlak P."/>
            <person name="Hellsten U."/>
            <person name="Kuo D.H."/>
            <person name="Larsson T."/>
            <person name="Lv J."/>
            <person name="Arendt D."/>
            <person name="Savage R."/>
            <person name="Osoegawa K."/>
            <person name="de Jong P."/>
            <person name="Grimwood J."/>
            <person name="Chapman J.A."/>
            <person name="Shapiro H."/>
            <person name="Aerts A."/>
            <person name="Otillar R.P."/>
            <person name="Terry A.Y."/>
            <person name="Boore J.L."/>
            <person name="Grigoriev I.V."/>
            <person name="Lindberg D.R."/>
            <person name="Seaver E.C."/>
            <person name="Weisblat D.A."/>
            <person name="Putnam N.H."/>
            <person name="Rokhsar D.S."/>
        </authorList>
    </citation>
    <scope>NUCLEOTIDE SEQUENCE</scope>
    <source>
        <strain evidence="12 14">I ESC-2004</strain>
    </source>
</reference>
<evidence type="ECO:0000256" key="1">
    <source>
        <dbReference type="ARBA" id="ARBA00004123"/>
    </source>
</evidence>
<dbReference type="EnsemblMetazoa" id="CapteT226807">
    <property type="protein sequence ID" value="CapteP226807"/>
    <property type="gene ID" value="CapteG226807"/>
</dbReference>
<comment type="similarity">
    <text evidence="2">Belongs to the WD repeat HIR1 family.</text>
</comment>
<dbReference type="Gene3D" id="2.130.10.10">
    <property type="entry name" value="YVTN repeat-like/Quinoprotein amine dehydrogenase"/>
    <property type="match status" value="2"/>
</dbReference>
<keyword evidence="7" id="KW-0234">DNA repair</keyword>
<evidence type="ECO:0000256" key="8">
    <source>
        <dbReference type="ARBA" id="ARBA00023242"/>
    </source>
</evidence>
<evidence type="ECO:0000256" key="2">
    <source>
        <dbReference type="ARBA" id="ARBA00007306"/>
    </source>
</evidence>
<feature type="compositionally biased region" description="Gly residues" evidence="10">
    <location>
        <begin position="545"/>
        <end position="558"/>
    </location>
</feature>
<keyword evidence="5" id="KW-0227">DNA damage</keyword>
<dbReference type="HOGENOM" id="CLU_010127_5_1_1"/>
<dbReference type="OrthoDB" id="71227at2759"/>
<dbReference type="Pfam" id="PF24105">
    <property type="entry name" value="Beta-prop_CAF1B_HIR1"/>
    <property type="match status" value="1"/>
</dbReference>
<dbReference type="EMBL" id="AMQN01011248">
    <property type="status" value="NOT_ANNOTATED_CDS"/>
    <property type="molecule type" value="Genomic_DNA"/>
</dbReference>
<sequence length="579" mass="63757">MKHVTPEISWHGRDPVYSADFQPLKDSVLRMATCGTDKNIRIWEVSLDADAKVKVTFLSSLNRHTRAVNVVRFSPNGQILASGADDSSIILWKRNPMPPSAANIFADEEEENRESWTVFKVLRSHLEDVYDLSWSSDGLHLLSGSVDNTAILWDVRKGQKLWMFTDHKSFVQGVAFDPLGAYLASISCDRSCRVYSMSTRSCVQNITKMPSMQNNNNSTCPSSNIPPNSKSKSSRIFHDDTMKSFFRRMSFSPDGQLLVVPSGCLEANQTEQNSVHTTLVFSRHNFSKPVIHLPGPSKATILVRFNPVLYVLRPIQQSNQSQSPDSIFSLPYRMVFAVGSEDSVVLYDTQQPRPFALLSNIHYHTLSDLSWSHDGRFLSVSSTDGFITLVTFAEGELGEAYHTQVVTVMTQSHFDEAEKEKAEAKKSRTKKDIPMAVDSEEPSKEKDTSDANASSRQDEVMTSGPEVVTSRRVQLTTLQSVPSNQVSDDSSECPLQLELTSDAILPEPSSPLCSQSTSFSSPFAVKTPRRIQPVLLQASSSSPSSGGGGGGGRGGGGVAKEVVPSPKPRRVQLTTLKSD</sequence>
<dbReference type="PANTHER" id="PTHR15271:SF4">
    <property type="entry name" value="CHROMATIN ASSEMBLY FACTOR 1 SUBUNIT B"/>
    <property type="match status" value="1"/>
</dbReference>
<evidence type="ECO:0000256" key="5">
    <source>
        <dbReference type="ARBA" id="ARBA00022763"/>
    </source>
</evidence>